<protein>
    <submittedName>
        <fullName evidence="1">Uncharacterized protein</fullName>
    </submittedName>
</protein>
<dbReference type="Proteomes" id="UP001303160">
    <property type="component" value="Unassembled WGS sequence"/>
</dbReference>
<comment type="caution">
    <text evidence="1">The sequence shown here is derived from an EMBL/GenBank/DDBJ whole genome shotgun (WGS) entry which is preliminary data.</text>
</comment>
<name>A0AAN6XNM8_9PEZI</name>
<reference evidence="1" key="1">
    <citation type="journal article" date="2023" name="Mol. Phylogenet. Evol.">
        <title>Genome-scale phylogeny and comparative genomics of the fungal order Sordariales.</title>
        <authorList>
            <person name="Hensen N."/>
            <person name="Bonometti L."/>
            <person name="Westerberg I."/>
            <person name="Brannstrom I.O."/>
            <person name="Guillou S."/>
            <person name="Cros-Aarteil S."/>
            <person name="Calhoun S."/>
            <person name="Haridas S."/>
            <person name="Kuo A."/>
            <person name="Mondo S."/>
            <person name="Pangilinan J."/>
            <person name="Riley R."/>
            <person name="LaButti K."/>
            <person name="Andreopoulos B."/>
            <person name="Lipzen A."/>
            <person name="Chen C."/>
            <person name="Yan M."/>
            <person name="Daum C."/>
            <person name="Ng V."/>
            <person name="Clum A."/>
            <person name="Steindorff A."/>
            <person name="Ohm R.A."/>
            <person name="Martin F."/>
            <person name="Silar P."/>
            <person name="Natvig D.O."/>
            <person name="Lalanne C."/>
            <person name="Gautier V."/>
            <person name="Ament-Velasquez S.L."/>
            <person name="Kruys A."/>
            <person name="Hutchinson M.I."/>
            <person name="Powell A.J."/>
            <person name="Barry K."/>
            <person name="Miller A.N."/>
            <person name="Grigoriev I.V."/>
            <person name="Debuchy R."/>
            <person name="Gladieux P."/>
            <person name="Hiltunen Thoren M."/>
            <person name="Johannesson H."/>
        </authorList>
    </citation>
    <scope>NUCLEOTIDE SEQUENCE</scope>
    <source>
        <strain evidence="1">CBS 315.58</strain>
    </source>
</reference>
<proteinExistence type="predicted"/>
<evidence type="ECO:0000313" key="2">
    <source>
        <dbReference type="Proteomes" id="UP001303160"/>
    </source>
</evidence>
<organism evidence="1 2">
    <name type="scientific">Triangularia verruculosa</name>
    <dbReference type="NCBI Taxonomy" id="2587418"/>
    <lineage>
        <taxon>Eukaryota</taxon>
        <taxon>Fungi</taxon>
        <taxon>Dikarya</taxon>
        <taxon>Ascomycota</taxon>
        <taxon>Pezizomycotina</taxon>
        <taxon>Sordariomycetes</taxon>
        <taxon>Sordariomycetidae</taxon>
        <taxon>Sordariales</taxon>
        <taxon>Podosporaceae</taxon>
        <taxon>Triangularia</taxon>
    </lineage>
</organism>
<gene>
    <name evidence="1" type="ORF">QBC40DRAFT_250545</name>
</gene>
<accession>A0AAN6XNM8</accession>
<dbReference type="EMBL" id="MU863885">
    <property type="protein sequence ID" value="KAK4203974.1"/>
    <property type="molecule type" value="Genomic_DNA"/>
</dbReference>
<reference evidence="1" key="2">
    <citation type="submission" date="2023-05" db="EMBL/GenBank/DDBJ databases">
        <authorList>
            <consortium name="Lawrence Berkeley National Laboratory"/>
            <person name="Steindorff A."/>
            <person name="Hensen N."/>
            <person name="Bonometti L."/>
            <person name="Westerberg I."/>
            <person name="Brannstrom I.O."/>
            <person name="Guillou S."/>
            <person name="Cros-Aarteil S."/>
            <person name="Calhoun S."/>
            <person name="Haridas S."/>
            <person name="Kuo A."/>
            <person name="Mondo S."/>
            <person name="Pangilinan J."/>
            <person name="Riley R."/>
            <person name="Labutti K."/>
            <person name="Andreopoulos B."/>
            <person name="Lipzen A."/>
            <person name="Chen C."/>
            <person name="Yanf M."/>
            <person name="Daum C."/>
            <person name="Ng V."/>
            <person name="Clum A."/>
            <person name="Ohm R."/>
            <person name="Martin F."/>
            <person name="Silar P."/>
            <person name="Natvig D."/>
            <person name="Lalanne C."/>
            <person name="Gautier V."/>
            <person name="Ament-Velasquez S.L."/>
            <person name="Kruys A."/>
            <person name="Hutchinson M.I."/>
            <person name="Powell A.J."/>
            <person name="Barry K."/>
            <person name="Miller A.N."/>
            <person name="Grigoriev I.V."/>
            <person name="Debuchy R."/>
            <person name="Gladieux P."/>
            <person name="Thoren M.H."/>
            <person name="Johannesson H."/>
        </authorList>
    </citation>
    <scope>NUCLEOTIDE SEQUENCE</scope>
    <source>
        <strain evidence="1">CBS 315.58</strain>
    </source>
</reference>
<dbReference type="AlphaFoldDB" id="A0AAN6XNM8"/>
<evidence type="ECO:0000313" key="1">
    <source>
        <dbReference type="EMBL" id="KAK4203974.1"/>
    </source>
</evidence>
<keyword evidence="2" id="KW-1185">Reference proteome</keyword>
<sequence length="86" mass="9533">MSGYNDQGLADYFRLVSETLKRIDQESENGNSSNSVQLNELRRVIICSQGPTILKTIFDAQTKLDAAVAKLESGEAELVDLQRTLD</sequence>